<evidence type="ECO:0000313" key="2">
    <source>
        <dbReference type="Proteomes" id="UP000230750"/>
    </source>
</evidence>
<comment type="caution">
    <text evidence="1">The sequence shown here is derived from an EMBL/GenBank/DDBJ whole genome shotgun (WGS) entry which is preliminary data.</text>
</comment>
<name>A0A2G8JD03_STIJA</name>
<dbReference type="PANTHER" id="PTHR35170">
    <property type="entry name" value="PROTEIN DD3-3"/>
    <property type="match status" value="1"/>
</dbReference>
<dbReference type="STRING" id="307972.A0A2G8JD03"/>
<dbReference type="Proteomes" id="UP000230750">
    <property type="component" value="Unassembled WGS sequence"/>
</dbReference>
<protein>
    <submittedName>
        <fullName evidence="1">Uncharacterized protein</fullName>
    </submittedName>
</protein>
<dbReference type="AlphaFoldDB" id="A0A2G8JD03"/>
<dbReference type="EMBL" id="MRZV01002471">
    <property type="protein sequence ID" value="PIK33620.1"/>
    <property type="molecule type" value="Genomic_DNA"/>
</dbReference>
<dbReference type="InterPro" id="IPR053320">
    <property type="entry name" value="Protein_DD3-3_O-glyco"/>
</dbReference>
<reference evidence="1 2" key="1">
    <citation type="journal article" date="2017" name="PLoS Biol.">
        <title>The sea cucumber genome provides insights into morphological evolution and visceral regeneration.</title>
        <authorList>
            <person name="Zhang X."/>
            <person name="Sun L."/>
            <person name="Yuan J."/>
            <person name="Sun Y."/>
            <person name="Gao Y."/>
            <person name="Zhang L."/>
            <person name="Li S."/>
            <person name="Dai H."/>
            <person name="Hamel J.F."/>
            <person name="Liu C."/>
            <person name="Yu Y."/>
            <person name="Liu S."/>
            <person name="Lin W."/>
            <person name="Guo K."/>
            <person name="Jin S."/>
            <person name="Xu P."/>
            <person name="Storey K.B."/>
            <person name="Huan P."/>
            <person name="Zhang T."/>
            <person name="Zhou Y."/>
            <person name="Zhang J."/>
            <person name="Lin C."/>
            <person name="Li X."/>
            <person name="Xing L."/>
            <person name="Huo D."/>
            <person name="Sun M."/>
            <person name="Wang L."/>
            <person name="Mercier A."/>
            <person name="Li F."/>
            <person name="Yang H."/>
            <person name="Xiang J."/>
        </authorList>
    </citation>
    <scope>NUCLEOTIDE SEQUENCE [LARGE SCALE GENOMIC DNA]</scope>
    <source>
        <strain evidence="1">Shaxun</strain>
        <tissue evidence="1">Muscle</tissue>
    </source>
</reference>
<dbReference type="PANTHER" id="PTHR35170:SF1">
    <property type="entry name" value="PROTEIN DD3-3"/>
    <property type="match status" value="1"/>
</dbReference>
<dbReference type="OrthoDB" id="167398at2759"/>
<organism evidence="1 2">
    <name type="scientific">Stichopus japonicus</name>
    <name type="common">Sea cucumber</name>
    <dbReference type="NCBI Taxonomy" id="307972"/>
    <lineage>
        <taxon>Eukaryota</taxon>
        <taxon>Metazoa</taxon>
        <taxon>Echinodermata</taxon>
        <taxon>Eleutherozoa</taxon>
        <taxon>Echinozoa</taxon>
        <taxon>Holothuroidea</taxon>
        <taxon>Aspidochirotacea</taxon>
        <taxon>Aspidochirotida</taxon>
        <taxon>Stichopodidae</taxon>
        <taxon>Apostichopus</taxon>
    </lineage>
</organism>
<proteinExistence type="predicted"/>
<accession>A0A2G8JD03</accession>
<keyword evidence="2" id="KW-1185">Reference proteome</keyword>
<gene>
    <name evidence="1" type="ORF">BSL78_29564</name>
</gene>
<evidence type="ECO:0000313" key="1">
    <source>
        <dbReference type="EMBL" id="PIK33620.1"/>
    </source>
</evidence>
<sequence>MTKHCLCPYRWTGSNTNPRNNDGQGLAGTDRSNMVLLAEQVYPEGSDAYHNPYTKNGHWGTNYPMSVRDSTFLGLDRETLINLAINRPNQFRGELSELDDAGTYFDAKPTKVTETGHFHYMCTRNNNFSNRSQKGRIVCTNEVVMYQAIGWTGGTISSENRWQWRGGIRAGHPQPALRHTSGGVGERAREEEIMEIGGETEIPGDEYLSKFILLYPTEAFTANDTTFALSIRHSGDKSNIEVYHSFPETFSTWTKMDYSMEAAWSGWTCRREGRTWCGVITPSGRSWVSSSPPWQSS</sequence>